<evidence type="ECO:0000256" key="1">
    <source>
        <dbReference type="ARBA" id="ARBA00022490"/>
    </source>
</evidence>
<evidence type="ECO:0000256" key="6">
    <source>
        <dbReference type="ARBA" id="ARBA00022842"/>
    </source>
</evidence>
<dbReference type="NCBIfam" id="TIGR00125">
    <property type="entry name" value="cyt_tran_rel"/>
    <property type="match status" value="1"/>
</dbReference>
<comment type="similarity">
    <text evidence="9">Belongs to the bacterial CoaD family.</text>
</comment>
<feature type="binding site" evidence="9">
    <location>
        <position position="22"/>
    </location>
    <ligand>
        <name>ATP</name>
        <dbReference type="ChEBI" id="CHEBI:30616"/>
    </ligand>
</feature>
<keyword evidence="2 9" id="KW-0808">Transferase</keyword>
<dbReference type="InterPro" id="IPR004821">
    <property type="entry name" value="Cyt_trans-like"/>
</dbReference>
<keyword evidence="6 9" id="KW-0460">Magnesium</keyword>
<sequence>MSQLDPRIAVYPGSFDPITLGHLNVMERASRLFDRLIVGIGVNIHKFPMFDAREREELIRQSTPHLTNIEIRTFRGLAVNFVRECGAKIMIRGVRPITDIAAEITMMMANRRLAPDVETLFMIADGELAHVSSSLIKEIAPIASDEELSRFLPPPVVTALRAKLAASARTPR</sequence>
<dbReference type="OrthoDB" id="9806661at2"/>
<dbReference type="InterPro" id="IPR001980">
    <property type="entry name" value="PPAT"/>
</dbReference>
<organism evidence="11 12">
    <name type="scientific">Thermogutta terrifontis</name>
    <dbReference type="NCBI Taxonomy" id="1331910"/>
    <lineage>
        <taxon>Bacteria</taxon>
        <taxon>Pseudomonadati</taxon>
        <taxon>Planctomycetota</taxon>
        <taxon>Planctomycetia</taxon>
        <taxon>Pirellulales</taxon>
        <taxon>Thermoguttaceae</taxon>
        <taxon>Thermogutta</taxon>
    </lineage>
</organism>
<dbReference type="PANTHER" id="PTHR21342">
    <property type="entry name" value="PHOSPHOPANTETHEINE ADENYLYLTRANSFERASE"/>
    <property type="match status" value="1"/>
</dbReference>
<dbReference type="SUPFAM" id="SSF52374">
    <property type="entry name" value="Nucleotidylyl transferase"/>
    <property type="match status" value="1"/>
</dbReference>
<gene>
    <name evidence="9" type="primary">coaD</name>
    <name evidence="11" type="ORF">THTE_3600</name>
</gene>
<dbReference type="GO" id="GO:0005524">
    <property type="term" value="F:ATP binding"/>
    <property type="evidence" value="ECO:0007669"/>
    <property type="project" value="UniProtKB-KW"/>
</dbReference>
<dbReference type="PRINTS" id="PR01020">
    <property type="entry name" value="LPSBIOSNTHSS"/>
</dbReference>
<dbReference type="UniPathway" id="UPA00241">
    <property type="reaction ID" value="UER00355"/>
</dbReference>
<comment type="pathway">
    <text evidence="9">Cofactor biosynthesis; coenzyme A biosynthesis; CoA from (R)-pantothenate: step 4/5.</text>
</comment>
<comment type="subcellular location">
    <subcellularLocation>
        <location evidence="9">Cytoplasm</location>
    </subcellularLocation>
</comment>
<evidence type="ECO:0000256" key="9">
    <source>
        <dbReference type="HAMAP-Rule" id="MF_00151"/>
    </source>
</evidence>
<keyword evidence="4 9" id="KW-0547">Nucleotide-binding</keyword>
<dbReference type="RefSeq" id="WP_095416042.1">
    <property type="nucleotide sequence ID" value="NZ_CP018477.1"/>
</dbReference>
<dbReference type="InterPro" id="IPR014729">
    <property type="entry name" value="Rossmann-like_a/b/a_fold"/>
</dbReference>
<evidence type="ECO:0000256" key="3">
    <source>
        <dbReference type="ARBA" id="ARBA00022695"/>
    </source>
</evidence>
<feature type="site" description="Transition state stabilizer" evidence="9">
    <location>
        <position position="22"/>
    </location>
</feature>
<feature type="binding site" evidence="9">
    <location>
        <position position="103"/>
    </location>
    <ligand>
        <name>ATP</name>
        <dbReference type="ChEBI" id="CHEBI:30616"/>
    </ligand>
</feature>
<protein>
    <recommendedName>
        <fullName evidence="9">Phosphopantetheine adenylyltransferase</fullName>
        <ecNumber evidence="9">2.7.7.3</ecNumber>
    </recommendedName>
    <alternativeName>
        <fullName evidence="9">Dephospho-CoA pyrophosphorylase</fullName>
    </alternativeName>
    <alternativeName>
        <fullName evidence="9">Pantetheine-phosphate adenylyltransferase</fullName>
        <shortName evidence="9">PPAT</shortName>
    </alternativeName>
</protein>
<evidence type="ECO:0000259" key="10">
    <source>
        <dbReference type="Pfam" id="PF01467"/>
    </source>
</evidence>
<dbReference type="Pfam" id="PF01467">
    <property type="entry name" value="CTP_transf_like"/>
    <property type="match status" value="1"/>
</dbReference>
<comment type="subunit">
    <text evidence="9">Homohexamer.</text>
</comment>
<reference evidence="11 12" key="1">
    <citation type="journal article" name="Front. Microbiol.">
        <title>Sugar Metabolism of the First Thermophilic Planctomycete Thermogutta terrifontis: Comparative Genomic and Transcriptomic Approaches.</title>
        <authorList>
            <person name="Elcheninov A.G."/>
            <person name="Menzel P."/>
            <person name="Gudbergsdottir S.R."/>
            <person name="Slesarev A.I."/>
            <person name="Kadnikov V.V."/>
            <person name="Krogh A."/>
            <person name="Bonch-Osmolovskaya E.A."/>
            <person name="Peng X."/>
            <person name="Kublanov I.V."/>
        </authorList>
    </citation>
    <scope>NUCLEOTIDE SEQUENCE [LARGE SCALE GENOMIC DNA]</scope>
    <source>
        <strain evidence="11 12">R1</strain>
    </source>
</reference>
<keyword evidence="1 9" id="KW-0963">Cytoplasm</keyword>
<evidence type="ECO:0000313" key="12">
    <source>
        <dbReference type="Proteomes" id="UP000215086"/>
    </source>
</evidence>
<dbReference type="HAMAP" id="MF_00151">
    <property type="entry name" value="PPAT_bact"/>
    <property type="match status" value="1"/>
</dbReference>
<comment type="catalytic activity">
    <reaction evidence="8 9">
        <text>(R)-4'-phosphopantetheine + ATP + H(+) = 3'-dephospho-CoA + diphosphate</text>
        <dbReference type="Rhea" id="RHEA:19801"/>
        <dbReference type="ChEBI" id="CHEBI:15378"/>
        <dbReference type="ChEBI" id="CHEBI:30616"/>
        <dbReference type="ChEBI" id="CHEBI:33019"/>
        <dbReference type="ChEBI" id="CHEBI:57328"/>
        <dbReference type="ChEBI" id="CHEBI:61723"/>
        <dbReference type="EC" id="2.7.7.3"/>
    </reaction>
</comment>
<evidence type="ECO:0000256" key="4">
    <source>
        <dbReference type="ARBA" id="ARBA00022741"/>
    </source>
</evidence>
<dbReference type="Gene3D" id="3.40.50.620">
    <property type="entry name" value="HUPs"/>
    <property type="match status" value="1"/>
</dbReference>
<dbReference type="GO" id="GO:0015937">
    <property type="term" value="P:coenzyme A biosynthetic process"/>
    <property type="evidence" value="ECO:0007669"/>
    <property type="project" value="UniProtKB-UniRule"/>
</dbReference>
<dbReference type="CDD" id="cd02163">
    <property type="entry name" value="PPAT"/>
    <property type="match status" value="1"/>
</dbReference>
<comment type="cofactor">
    <cofactor evidence="9">
        <name>Mg(2+)</name>
        <dbReference type="ChEBI" id="CHEBI:18420"/>
    </cofactor>
</comment>
<dbReference type="NCBIfam" id="TIGR01510">
    <property type="entry name" value="coaD_prev_kdtB"/>
    <property type="match status" value="1"/>
</dbReference>
<dbReference type="GO" id="GO:0004595">
    <property type="term" value="F:pantetheine-phosphate adenylyltransferase activity"/>
    <property type="evidence" value="ECO:0007669"/>
    <property type="project" value="UniProtKB-UniRule"/>
</dbReference>
<evidence type="ECO:0000256" key="8">
    <source>
        <dbReference type="ARBA" id="ARBA00029346"/>
    </source>
</evidence>
<proteinExistence type="inferred from homology"/>
<feature type="binding site" evidence="9">
    <location>
        <begin position="128"/>
        <end position="134"/>
    </location>
    <ligand>
        <name>ATP</name>
        <dbReference type="ChEBI" id="CHEBI:30616"/>
    </ligand>
</feature>
<dbReference type="GO" id="GO:0005737">
    <property type="term" value="C:cytoplasm"/>
    <property type="evidence" value="ECO:0007669"/>
    <property type="project" value="UniProtKB-SubCell"/>
</dbReference>
<feature type="binding site" evidence="9">
    <location>
        <position position="92"/>
    </location>
    <ligand>
        <name>substrate</name>
    </ligand>
</feature>
<evidence type="ECO:0000256" key="7">
    <source>
        <dbReference type="ARBA" id="ARBA00022993"/>
    </source>
</evidence>
<keyword evidence="12" id="KW-1185">Reference proteome</keyword>
<feature type="binding site" evidence="9">
    <location>
        <begin position="14"/>
        <end position="15"/>
    </location>
    <ligand>
        <name>ATP</name>
        <dbReference type="ChEBI" id="CHEBI:30616"/>
    </ligand>
</feature>
<dbReference type="PANTHER" id="PTHR21342:SF1">
    <property type="entry name" value="PHOSPHOPANTETHEINE ADENYLYLTRANSFERASE"/>
    <property type="match status" value="1"/>
</dbReference>
<dbReference type="EC" id="2.7.7.3" evidence="9"/>
<evidence type="ECO:0000313" key="11">
    <source>
        <dbReference type="EMBL" id="ASV76201.1"/>
    </source>
</evidence>
<feature type="binding site" evidence="9">
    <location>
        <position position="78"/>
    </location>
    <ligand>
        <name>substrate</name>
    </ligand>
</feature>
<dbReference type="KEGG" id="ttf:THTE_3600"/>
<keyword evidence="3 9" id="KW-0548">Nucleotidyltransferase</keyword>
<keyword evidence="7 9" id="KW-0173">Coenzyme A biosynthesis</keyword>
<feature type="binding site" evidence="9">
    <location>
        <begin position="93"/>
        <end position="95"/>
    </location>
    <ligand>
        <name>ATP</name>
        <dbReference type="ChEBI" id="CHEBI:30616"/>
    </ligand>
</feature>
<feature type="binding site" evidence="9">
    <location>
        <position position="46"/>
    </location>
    <ligand>
        <name>substrate</name>
    </ligand>
</feature>
<dbReference type="EMBL" id="CP018477">
    <property type="protein sequence ID" value="ASV76201.1"/>
    <property type="molecule type" value="Genomic_DNA"/>
</dbReference>
<name>A0A286RJQ8_9BACT</name>
<feature type="domain" description="Cytidyltransferase-like" evidence="10">
    <location>
        <begin position="10"/>
        <end position="138"/>
    </location>
</feature>
<evidence type="ECO:0000256" key="5">
    <source>
        <dbReference type="ARBA" id="ARBA00022840"/>
    </source>
</evidence>
<keyword evidence="5 9" id="KW-0067">ATP-binding</keyword>
<accession>A0A286RJQ8</accession>
<evidence type="ECO:0000256" key="2">
    <source>
        <dbReference type="ARBA" id="ARBA00022679"/>
    </source>
</evidence>
<dbReference type="AlphaFoldDB" id="A0A286RJQ8"/>
<dbReference type="Proteomes" id="UP000215086">
    <property type="component" value="Chromosome"/>
</dbReference>
<comment type="function">
    <text evidence="9">Reversibly transfers an adenylyl group from ATP to 4'-phosphopantetheine, yielding dephospho-CoA (dPCoA) and pyrophosphate.</text>
</comment>
<feature type="binding site" evidence="9">
    <location>
        <position position="14"/>
    </location>
    <ligand>
        <name>substrate</name>
    </ligand>
</feature>